<keyword evidence="2 4" id="KW-0863">Zinc-finger</keyword>
<organism evidence="6 7">
    <name type="scientific">Theobroma cacao</name>
    <name type="common">Cacao</name>
    <name type="synonym">Cocoa</name>
    <dbReference type="NCBI Taxonomy" id="3641"/>
    <lineage>
        <taxon>Eukaryota</taxon>
        <taxon>Viridiplantae</taxon>
        <taxon>Streptophyta</taxon>
        <taxon>Embryophyta</taxon>
        <taxon>Tracheophyta</taxon>
        <taxon>Spermatophyta</taxon>
        <taxon>Magnoliopsida</taxon>
        <taxon>eudicotyledons</taxon>
        <taxon>Gunneridae</taxon>
        <taxon>Pentapetalae</taxon>
        <taxon>rosids</taxon>
        <taxon>malvids</taxon>
        <taxon>Malvales</taxon>
        <taxon>Malvaceae</taxon>
        <taxon>Byttnerioideae</taxon>
        <taxon>Theobroma</taxon>
    </lineage>
</organism>
<evidence type="ECO:0000256" key="2">
    <source>
        <dbReference type="ARBA" id="ARBA00022771"/>
    </source>
</evidence>
<evidence type="ECO:0000256" key="4">
    <source>
        <dbReference type="PROSITE-ProRule" id="PRU00325"/>
    </source>
</evidence>
<proteinExistence type="predicted"/>
<dbReference type="KEGG" id="tcc:108661966"/>
<dbReference type="AlphaFoldDB" id="A0AB32WF20"/>
<reference evidence="7" key="2">
    <citation type="submission" date="2025-08" db="UniProtKB">
        <authorList>
            <consortium name="RefSeq"/>
        </authorList>
    </citation>
    <scope>IDENTIFICATION</scope>
</reference>
<accession>A0AB32WF20</accession>
<evidence type="ECO:0000313" key="7">
    <source>
        <dbReference type="RefSeq" id="XP_017976451.1"/>
    </source>
</evidence>
<dbReference type="RefSeq" id="XP_017976451.1">
    <property type="nucleotide sequence ID" value="XM_018120962.1"/>
</dbReference>
<dbReference type="GeneID" id="108661966"/>
<dbReference type="Proteomes" id="UP000694886">
    <property type="component" value="Chromosome 5"/>
</dbReference>
<keyword evidence="1" id="KW-0479">Metal-binding</keyword>
<evidence type="ECO:0000256" key="3">
    <source>
        <dbReference type="ARBA" id="ARBA00022833"/>
    </source>
</evidence>
<protein>
    <submittedName>
        <fullName evidence="7">Uncharacterized protein LOC108661966</fullName>
    </submittedName>
</protein>
<dbReference type="PROSITE" id="PS50966">
    <property type="entry name" value="ZF_SWIM"/>
    <property type="match status" value="1"/>
</dbReference>
<dbReference type="SMART" id="SM00575">
    <property type="entry name" value="ZnF_PMZ"/>
    <property type="match status" value="1"/>
</dbReference>
<feature type="domain" description="SWIM-type" evidence="5">
    <location>
        <begin position="91"/>
        <end position="132"/>
    </location>
</feature>
<name>A0AB32WF20_THECC</name>
<evidence type="ECO:0000259" key="5">
    <source>
        <dbReference type="PROSITE" id="PS50966"/>
    </source>
</evidence>
<keyword evidence="3" id="KW-0862">Zinc</keyword>
<evidence type="ECO:0000256" key="1">
    <source>
        <dbReference type="ARBA" id="ARBA00022723"/>
    </source>
</evidence>
<dbReference type="InterPro" id="IPR007527">
    <property type="entry name" value="Znf_SWIM"/>
</dbReference>
<dbReference type="InterPro" id="IPR006564">
    <property type="entry name" value="Znf_PMZ"/>
</dbReference>
<gene>
    <name evidence="7" type="primary">LOC108661966</name>
</gene>
<sequence>MGMCMIIGKAIPTHDINIAECVNSCLKRARQMPITVLIKFIRNMFQHWFHDRYGEAVMVTTPFNLWAAKQLSKRFNDAHHFVVKPINRVEFEVKGRKMDGLVNLSKKTCSCFEFQTDLLLCSHAITTISKCKCEVVKFYAEYNKTTFLVEGYAGSILLVGHPSD</sequence>
<reference evidence="6" key="1">
    <citation type="journal article" date="1997" name="Nucleic Acids Res.">
        <title>tRNAscan-SE: a program for improved detection of transfer RNA genes in genomic sequence.</title>
        <authorList>
            <person name="Lowe T.M."/>
            <person name="Eddy S.R."/>
        </authorList>
    </citation>
    <scope>NUCLEOTIDE SEQUENCE [LARGE SCALE GENOMIC DNA]</scope>
    <source>
        <strain evidence="6">r\B97-61/B2</strain>
    </source>
</reference>
<dbReference type="Pfam" id="PF04434">
    <property type="entry name" value="SWIM"/>
    <property type="match status" value="1"/>
</dbReference>
<evidence type="ECO:0000313" key="6">
    <source>
        <dbReference type="Proteomes" id="UP000694886"/>
    </source>
</evidence>
<dbReference type="GO" id="GO:0008270">
    <property type="term" value="F:zinc ion binding"/>
    <property type="evidence" value="ECO:0007669"/>
    <property type="project" value="UniProtKB-KW"/>
</dbReference>
<dbReference type="Gramene" id="Tc05v2_t012000.1">
    <property type="protein sequence ID" value="Tc05v2_p012000.1"/>
    <property type="gene ID" value="Tc05v2_g012000"/>
</dbReference>